<evidence type="ECO:0000256" key="1">
    <source>
        <dbReference type="SAM" id="Coils"/>
    </source>
</evidence>
<evidence type="ECO:0000313" key="4">
    <source>
        <dbReference type="Proteomes" id="UP000000245"/>
    </source>
</evidence>
<dbReference type="GO" id="GO:0032259">
    <property type="term" value="P:methylation"/>
    <property type="evidence" value="ECO:0007669"/>
    <property type="project" value="UniProtKB-KW"/>
</dbReference>
<name>A5G2Q0_ACICJ</name>
<gene>
    <name evidence="3" type="ordered locus">Acry_2942</name>
</gene>
<dbReference type="SUPFAM" id="SSF57997">
    <property type="entry name" value="Tropomyosin"/>
    <property type="match status" value="1"/>
</dbReference>
<sequence length="477" mass="53321">MDIPAINRDAFVSYAQNFEDVILWRALRHVSPGRYIDIGAQDPIVDSVSLAFYERGWRGVHVEPDPAYAEQLRKARPDETVMQAAVNTAGGTIPLFEIPGTGLSTGVSSIAETHREQGFDVRRIDVPAIPLSQVLGTFAGEEVHWLKIDVEGMESEVIESWAPSDVRPWIVVVESTYPNTSTPSFSAWEDTLTGLGYDLVYRDGLNNFYLSHGHPELRVHFEVPPNVFDNFTLGGRASSTICHHVLGEAAAERKALQDRLDAEESGSAALRLRITSLQQQITSLHEQVASLQQQVSAGEDELAKARRRADLIETHLRQTLERASQAETRSAEIQQAAAQIHAKLNDALRQIDHRDQLLLEARSEIRQIYASRSWRVTNGPRVAAARLRWVRDGSYAWVTLTPGSRPRRIARGLVHSLSHWVRQDPRRRALAVRVLGHMPGVQRKLSAALRSSQRSAAFPEAAEMSARAQKIHLWIHS</sequence>
<dbReference type="GO" id="GO:0008168">
    <property type="term" value="F:methyltransferase activity"/>
    <property type="evidence" value="ECO:0007669"/>
    <property type="project" value="UniProtKB-KW"/>
</dbReference>
<dbReference type="NCBIfam" id="TIGR01444">
    <property type="entry name" value="fkbM_fam"/>
    <property type="match status" value="1"/>
</dbReference>
<organism evidence="3 4">
    <name type="scientific">Acidiphilium cryptum (strain JF-5)</name>
    <dbReference type="NCBI Taxonomy" id="349163"/>
    <lineage>
        <taxon>Bacteria</taxon>
        <taxon>Pseudomonadati</taxon>
        <taxon>Pseudomonadota</taxon>
        <taxon>Alphaproteobacteria</taxon>
        <taxon>Acetobacterales</taxon>
        <taxon>Acidocellaceae</taxon>
        <taxon>Acidiphilium</taxon>
    </lineage>
</organism>
<keyword evidence="4" id="KW-1185">Reference proteome</keyword>
<dbReference type="Gene3D" id="3.40.50.150">
    <property type="entry name" value="Vaccinia Virus protein VP39"/>
    <property type="match status" value="1"/>
</dbReference>
<dbReference type="EMBL" id="CP000697">
    <property type="protein sequence ID" value="ABQ32132.1"/>
    <property type="molecule type" value="Genomic_DNA"/>
</dbReference>
<reference evidence="3 4" key="1">
    <citation type="submission" date="2007-05" db="EMBL/GenBank/DDBJ databases">
        <title>Complete sequence of chromosome of Acidiphilium cryptum JF-5.</title>
        <authorList>
            <consortium name="US DOE Joint Genome Institute"/>
            <person name="Copeland A."/>
            <person name="Lucas S."/>
            <person name="Lapidus A."/>
            <person name="Barry K."/>
            <person name="Detter J.C."/>
            <person name="Glavina del Rio T."/>
            <person name="Hammon N."/>
            <person name="Israni S."/>
            <person name="Dalin E."/>
            <person name="Tice H."/>
            <person name="Pitluck S."/>
            <person name="Sims D."/>
            <person name="Brettin T."/>
            <person name="Bruce D."/>
            <person name="Han C."/>
            <person name="Schmutz J."/>
            <person name="Larimer F."/>
            <person name="Land M."/>
            <person name="Hauser L."/>
            <person name="Kyrpides N."/>
            <person name="Kim E."/>
            <person name="Magnuson T."/>
            <person name="Richardson P."/>
        </authorList>
    </citation>
    <scope>NUCLEOTIDE SEQUENCE [LARGE SCALE GENOMIC DNA]</scope>
    <source>
        <strain evidence="3 4">JF-5</strain>
    </source>
</reference>
<feature type="coiled-coil region" evidence="1">
    <location>
        <begin position="274"/>
        <end position="336"/>
    </location>
</feature>
<keyword evidence="1" id="KW-0175">Coiled coil</keyword>
<dbReference type="Pfam" id="PF05050">
    <property type="entry name" value="Methyltransf_21"/>
    <property type="match status" value="1"/>
</dbReference>
<keyword evidence="3" id="KW-0808">Transferase</keyword>
<dbReference type="Proteomes" id="UP000000245">
    <property type="component" value="Chromosome"/>
</dbReference>
<proteinExistence type="predicted"/>
<dbReference type="AlphaFoldDB" id="A5G2Q0"/>
<feature type="domain" description="Methyltransferase FkbM" evidence="2">
    <location>
        <begin position="37"/>
        <end position="198"/>
    </location>
</feature>
<evidence type="ECO:0000313" key="3">
    <source>
        <dbReference type="EMBL" id="ABQ32132.1"/>
    </source>
</evidence>
<dbReference type="KEGG" id="acr:Acry_2942"/>
<dbReference type="eggNOG" id="COG1579">
    <property type="taxonomic scope" value="Bacteria"/>
</dbReference>
<protein>
    <submittedName>
        <fullName evidence="3">Methyltransferase FkbM family</fullName>
    </submittedName>
</protein>
<dbReference type="InterPro" id="IPR029063">
    <property type="entry name" value="SAM-dependent_MTases_sf"/>
</dbReference>
<accession>A5G2Q0</accession>
<dbReference type="InterPro" id="IPR006342">
    <property type="entry name" value="FkbM_mtfrase"/>
</dbReference>
<evidence type="ECO:0000259" key="2">
    <source>
        <dbReference type="Pfam" id="PF05050"/>
    </source>
</evidence>
<dbReference type="STRING" id="349163.Acry_2942"/>
<dbReference type="HOGENOM" id="CLU_049570_3_0_5"/>
<dbReference type="Gene3D" id="1.10.287.1490">
    <property type="match status" value="1"/>
</dbReference>
<keyword evidence="3" id="KW-0489">Methyltransferase</keyword>
<dbReference type="SUPFAM" id="SSF53335">
    <property type="entry name" value="S-adenosyl-L-methionine-dependent methyltransferases"/>
    <property type="match status" value="1"/>
</dbReference>